<keyword evidence="1" id="KW-0472">Membrane</keyword>
<keyword evidence="3" id="KW-1185">Reference proteome</keyword>
<evidence type="ECO:0000313" key="3">
    <source>
        <dbReference type="Proteomes" id="UP000256269"/>
    </source>
</evidence>
<name>A0A3E0HGC1_9PSEU</name>
<organism evidence="2 3">
    <name type="scientific">Kutzneria buriramensis</name>
    <dbReference type="NCBI Taxonomy" id="1045776"/>
    <lineage>
        <taxon>Bacteria</taxon>
        <taxon>Bacillati</taxon>
        <taxon>Actinomycetota</taxon>
        <taxon>Actinomycetes</taxon>
        <taxon>Pseudonocardiales</taxon>
        <taxon>Pseudonocardiaceae</taxon>
        <taxon>Kutzneria</taxon>
    </lineage>
</organism>
<gene>
    <name evidence="2" type="ORF">BCF44_108249</name>
</gene>
<dbReference type="AlphaFoldDB" id="A0A3E0HGC1"/>
<dbReference type="EMBL" id="QUNO01000008">
    <property type="protein sequence ID" value="REH44769.1"/>
    <property type="molecule type" value="Genomic_DNA"/>
</dbReference>
<protein>
    <submittedName>
        <fullName evidence="2">Uncharacterized protein</fullName>
    </submittedName>
</protein>
<evidence type="ECO:0000256" key="1">
    <source>
        <dbReference type="SAM" id="Phobius"/>
    </source>
</evidence>
<comment type="caution">
    <text evidence="2">The sequence shown here is derived from an EMBL/GenBank/DDBJ whole genome shotgun (WGS) entry which is preliminary data.</text>
</comment>
<feature type="transmembrane region" description="Helical" evidence="1">
    <location>
        <begin position="29"/>
        <end position="48"/>
    </location>
</feature>
<reference evidence="2 3" key="1">
    <citation type="submission" date="2018-08" db="EMBL/GenBank/DDBJ databases">
        <title>Genomic Encyclopedia of Archaeal and Bacterial Type Strains, Phase II (KMG-II): from individual species to whole genera.</title>
        <authorList>
            <person name="Goeker M."/>
        </authorList>
    </citation>
    <scope>NUCLEOTIDE SEQUENCE [LARGE SCALE GENOMIC DNA]</scope>
    <source>
        <strain evidence="2 3">DSM 45791</strain>
    </source>
</reference>
<dbReference type="RefSeq" id="WP_170217719.1">
    <property type="nucleotide sequence ID" value="NZ_CP144375.1"/>
</dbReference>
<evidence type="ECO:0000313" key="2">
    <source>
        <dbReference type="EMBL" id="REH44769.1"/>
    </source>
</evidence>
<keyword evidence="1" id="KW-1133">Transmembrane helix</keyword>
<proteinExistence type="predicted"/>
<dbReference type="Proteomes" id="UP000256269">
    <property type="component" value="Unassembled WGS sequence"/>
</dbReference>
<keyword evidence="1" id="KW-0812">Transmembrane</keyword>
<accession>A0A3E0HGC1</accession>
<sequence length="50" mass="5354">MTTLIATPNTIAVRWPAHLLSALLTAAKFTGHFVVAMATVLFLGADYAEH</sequence>